<organism evidence="1 2">
    <name type="scientific">Nanoarchaeum equitans (strain Kin4-M)</name>
    <dbReference type="NCBI Taxonomy" id="228908"/>
    <lineage>
        <taxon>Archaea</taxon>
        <taxon>Nanobdellota</taxon>
        <taxon>Candidatus Nanoarchaeia</taxon>
        <taxon>Nanoarchaeales</taxon>
        <taxon>Nanoarchaeaceae</taxon>
        <taxon>Nanoarchaeum</taxon>
    </lineage>
</organism>
<evidence type="ECO:0000313" key="1">
    <source>
        <dbReference type="EMBL" id="AAR38945.1"/>
    </source>
</evidence>
<evidence type="ECO:0000313" key="2">
    <source>
        <dbReference type="Proteomes" id="UP000000578"/>
    </source>
</evidence>
<dbReference type="BioCyc" id="NEQU228908:GJB6-98-MONOMER"/>
<dbReference type="EMBL" id="AE017199">
    <property type="protein sequence ID" value="AAR38945.1"/>
    <property type="molecule type" value="Genomic_DNA"/>
</dbReference>
<gene>
    <name evidence="1" type="ordered locus">NEQ089</name>
</gene>
<dbReference type="KEGG" id="neq:NEQ089"/>
<dbReference type="Proteomes" id="UP000000578">
    <property type="component" value="Chromosome"/>
</dbReference>
<dbReference type="STRING" id="228908.NEQ089"/>
<protein>
    <submittedName>
        <fullName evidence="1">NEQ089</fullName>
    </submittedName>
</protein>
<accession>Q74N84</accession>
<keyword evidence="2" id="KW-1185">Reference proteome</keyword>
<name>Q74N84_NANEQ</name>
<dbReference type="HOGENOM" id="CLU_1197660_0_0_2"/>
<dbReference type="AlphaFoldDB" id="Q74N84"/>
<dbReference type="EnsemblBacteria" id="AAR38945">
    <property type="protein sequence ID" value="AAR38945"/>
    <property type="gene ID" value="NEQ089"/>
</dbReference>
<reference evidence="1 2" key="1">
    <citation type="journal article" date="2003" name="Proc. Natl. Acad. Sci. U.S.A.">
        <title>The genome of Nanoarchaeum equitans: insights into early archaeal evolution and derived parasitism.</title>
        <authorList>
            <person name="Waters E."/>
            <person name="Hohn M.J."/>
            <person name="Ahel I."/>
            <person name="Graham D.E."/>
            <person name="Adams M.D."/>
            <person name="Barnstead M."/>
            <person name="Beeson K.Y."/>
            <person name="Bibbs L."/>
            <person name="Bolanos R."/>
            <person name="Keller M."/>
            <person name="Kretz K."/>
            <person name="Lin X."/>
            <person name="Mathur E."/>
            <person name="Ni J."/>
            <person name="Podar M."/>
            <person name="Richardson T."/>
            <person name="Sutton G.G."/>
            <person name="Simon M."/>
            <person name="Soll D."/>
            <person name="Stetter K.O."/>
            <person name="Short J.M."/>
            <person name="Noordewier M."/>
        </authorList>
    </citation>
    <scope>NUCLEOTIDE SEQUENCE [LARGE SCALE GENOMIC DNA]</scope>
    <source>
        <strain evidence="1 2">Kin4-M</strain>
    </source>
</reference>
<sequence>MMGYFLQFYRKHKQKFVDMAKELFGDKDILYYLVVSNDFYIATLIYAIAKMFDVDDDEALIYSFVGELLDVSLKLKNDALEDLASKYILLKTINLARIPDRIIDALKYYLEGEELLIKGKPLESIDKKSEFYSYIVLLGQIPANNSLNEDILMNLGKEFGYIYITIQYLRDNKIDEQTAIALLKDHINKYEQTIKKLGLSSYRNTLSDLPKDFIKAFVSKYKKFKNLELLI</sequence>
<proteinExistence type="predicted"/>